<feature type="transmembrane region" description="Helical" evidence="6">
    <location>
        <begin position="56"/>
        <end position="80"/>
    </location>
</feature>
<evidence type="ECO:0000313" key="8">
    <source>
        <dbReference type="EMBL" id="KAL2484137.1"/>
    </source>
</evidence>
<keyword evidence="4 6" id="KW-0472">Membrane</keyword>
<evidence type="ECO:0000256" key="2">
    <source>
        <dbReference type="ARBA" id="ARBA00022692"/>
    </source>
</evidence>
<gene>
    <name evidence="8" type="ORF">Fot_45581</name>
</gene>
<dbReference type="GO" id="GO:0012505">
    <property type="term" value="C:endomembrane system"/>
    <property type="evidence" value="ECO:0007669"/>
    <property type="project" value="UniProtKB-SubCell"/>
</dbReference>
<evidence type="ECO:0000259" key="7">
    <source>
        <dbReference type="Pfam" id="PF02163"/>
    </source>
</evidence>
<comment type="subcellular location">
    <subcellularLocation>
        <location evidence="1">Endomembrane system</location>
        <topology evidence="1">Multi-pass membrane protein</topology>
    </subcellularLocation>
</comment>
<name>A0ABD1R6V3_9LAMI</name>
<dbReference type="EMBL" id="JBFOLJ010000013">
    <property type="protein sequence ID" value="KAL2484137.1"/>
    <property type="molecule type" value="Genomic_DNA"/>
</dbReference>
<evidence type="ECO:0000256" key="5">
    <source>
        <dbReference type="ARBA" id="ARBA00032658"/>
    </source>
</evidence>
<sequence length="533" mass="59608">MMEWRRGRRGRSNQTFLPLRTTTHFSNTVSCWYCDFKFLSLNEPLFRFGRRHSRYLRVWFSMGIGFSLAALVGVTVVLLWELAQALLAYTGNAQLGNSVFNPFPLIHGLNISLPSIGYLCISSVISVFIHELGHALAAASEGVHMEYFAIFLAVFFPGALVAFNHASLQALPGVTTLRIYCAGIWHNAVFCAVCSLALFLLPFIFSPFYVHGESPMVLDVPPMSPLSGYLSARDIIFSLDGIRIHTAQEWMEIIALLNKQTLKDLDSYGDFRGKSRIGYCVPHSLIEESTNIQLNGNQTTCPKELIAFAYMSCLNPSTSEDRSSENNYQHIRETVQCLNAKDIVKLKRCGYGSAKAPRRSNGCLCSEAESCFTPVQLPGLAWVEITYSSLSSPECQNHRRSILPDNRNPNIRERRCLQSLVFIGDVISMAHSVRLTSYQPRWSIDFAADLPNLVEKLLTCTFHVSMILALLNSLPVFFLDGESILDAISPFPRLLNGSQVHNLQNPLFHSALGCACQIGFITHMCRAAKQLMR</sequence>
<accession>A0ABD1R6V3</accession>
<feature type="transmembrane region" description="Helical" evidence="6">
    <location>
        <begin position="145"/>
        <end position="164"/>
    </location>
</feature>
<reference evidence="9" key="1">
    <citation type="submission" date="2024-07" db="EMBL/GenBank/DDBJ databases">
        <title>Two chromosome-level genome assemblies of Korean endemic species Abeliophyllum distichum and Forsythia ovata (Oleaceae).</title>
        <authorList>
            <person name="Jang H."/>
        </authorList>
    </citation>
    <scope>NUCLEOTIDE SEQUENCE [LARGE SCALE GENOMIC DNA]</scope>
</reference>
<dbReference type="InterPro" id="IPR008915">
    <property type="entry name" value="Peptidase_M50"/>
</dbReference>
<organism evidence="8 9">
    <name type="scientific">Forsythia ovata</name>
    <dbReference type="NCBI Taxonomy" id="205694"/>
    <lineage>
        <taxon>Eukaryota</taxon>
        <taxon>Viridiplantae</taxon>
        <taxon>Streptophyta</taxon>
        <taxon>Embryophyta</taxon>
        <taxon>Tracheophyta</taxon>
        <taxon>Spermatophyta</taxon>
        <taxon>Magnoliopsida</taxon>
        <taxon>eudicotyledons</taxon>
        <taxon>Gunneridae</taxon>
        <taxon>Pentapetalae</taxon>
        <taxon>asterids</taxon>
        <taxon>lamiids</taxon>
        <taxon>Lamiales</taxon>
        <taxon>Oleaceae</taxon>
        <taxon>Forsythieae</taxon>
        <taxon>Forsythia</taxon>
    </lineage>
</organism>
<dbReference type="Pfam" id="PF02163">
    <property type="entry name" value="Peptidase_M50"/>
    <property type="match status" value="1"/>
</dbReference>
<evidence type="ECO:0000256" key="6">
    <source>
        <dbReference type="SAM" id="Phobius"/>
    </source>
</evidence>
<evidence type="ECO:0000256" key="3">
    <source>
        <dbReference type="ARBA" id="ARBA00022989"/>
    </source>
</evidence>
<dbReference type="PANTHER" id="PTHR13325:SF3">
    <property type="entry name" value="MEMBRANE-BOUND TRANSCRIPTION FACTOR SITE-2 PROTEASE"/>
    <property type="match status" value="1"/>
</dbReference>
<evidence type="ECO:0000256" key="4">
    <source>
        <dbReference type="ARBA" id="ARBA00023136"/>
    </source>
</evidence>
<dbReference type="PANTHER" id="PTHR13325">
    <property type="entry name" value="PROTEASE M50 MEMBRANE-BOUND TRANSCRIPTION FACTOR SITE 2 PROTEASE"/>
    <property type="match status" value="1"/>
</dbReference>
<protein>
    <recommendedName>
        <fullName evidence="5">Endopeptidase S2P</fullName>
    </recommendedName>
</protein>
<feature type="domain" description="Peptidase M50" evidence="7">
    <location>
        <begin position="122"/>
        <end position="488"/>
    </location>
</feature>
<dbReference type="AlphaFoldDB" id="A0ABD1R6V3"/>
<feature type="transmembrane region" description="Helical" evidence="6">
    <location>
        <begin position="184"/>
        <end position="205"/>
    </location>
</feature>
<proteinExistence type="predicted"/>
<evidence type="ECO:0000313" key="9">
    <source>
        <dbReference type="Proteomes" id="UP001604277"/>
    </source>
</evidence>
<dbReference type="PRINTS" id="PR01000">
    <property type="entry name" value="SREBPS2PTASE"/>
</dbReference>
<dbReference type="Proteomes" id="UP001604277">
    <property type="component" value="Unassembled WGS sequence"/>
</dbReference>
<keyword evidence="2 6" id="KW-0812">Transmembrane</keyword>
<comment type="caution">
    <text evidence="8">The sequence shown here is derived from an EMBL/GenBank/DDBJ whole genome shotgun (WGS) entry which is preliminary data.</text>
</comment>
<keyword evidence="9" id="KW-1185">Reference proteome</keyword>
<dbReference type="InterPro" id="IPR001193">
    <property type="entry name" value="MBTPS2"/>
</dbReference>
<evidence type="ECO:0000256" key="1">
    <source>
        <dbReference type="ARBA" id="ARBA00004127"/>
    </source>
</evidence>
<keyword evidence="3 6" id="KW-1133">Transmembrane helix</keyword>